<evidence type="ECO:0000256" key="1">
    <source>
        <dbReference type="SAM" id="Phobius"/>
    </source>
</evidence>
<dbReference type="eggNOG" id="ENOG502R3U8">
    <property type="taxonomic scope" value="Eukaryota"/>
</dbReference>
<keyword evidence="3" id="KW-1185">Reference proteome</keyword>
<proteinExistence type="predicted"/>
<keyword evidence="1" id="KW-0472">Membrane</keyword>
<keyword evidence="1" id="KW-1133">Transmembrane helix</keyword>
<organism evidence="2">
    <name type="scientific">Oryza brachyantha</name>
    <name type="common">malo sina</name>
    <dbReference type="NCBI Taxonomy" id="4533"/>
    <lineage>
        <taxon>Eukaryota</taxon>
        <taxon>Viridiplantae</taxon>
        <taxon>Streptophyta</taxon>
        <taxon>Embryophyta</taxon>
        <taxon>Tracheophyta</taxon>
        <taxon>Spermatophyta</taxon>
        <taxon>Magnoliopsida</taxon>
        <taxon>Liliopsida</taxon>
        <taxon>Poales</taxon>
        <taxon>Poaceae</taxon>
        <taxon>BOP clade</taxon>
        <taxon>Oryzoideae</taxon>
        <taxon>Oryzeae</taxon>
        <taxon>Oryzinae</taxon>
        <taxon>Oryza</taxon>
    </lineage>
</organism>
<sequence>MPSSTQYSIREEGCKLASPQPRATYKRVAKVPGRINQATGKMIGVDDDVRTYDTMHGNDRRRPAAGAAPLVVLLLLVPVAMAAAGGGYSARAVGGEDYAGMMAALMVRGRQRLEDVVAAELEAGNIGYNTVLHRGQPACLPTCAGGGGSYTRPCTYCGATRGA</sequence>
<feature type="transmembrane region" description="Helical" evidence="1">
    <location>
        <begin position="64"/>
        <end position="84"/>
    </location>
</feature>
<dbReference type="Gramene" id="OB12G23310.1">
    <property type="protein sequence ID" value="OB12G23310.1"/>
    <property type="gene ID" value="OB12G23310"/>
</dbReference>
<keyword evidence="1" id="KW-0812">Transmembrane</keyword>
<dbReference type="Proteomes" id="UP000006038">
    <property type="component" value="Chromosome 12"/>
</dbReference>
<reference evidence="2" key="2">
    <citation type="submission" date="2013-04" db="UniProtKB">
        <authorList>
            <consortium name="EnsemblPlants"/>
        </authorList>
    </citation>
    <scope>IDENTIFICATION</scope>
</reference>
<accession>J3NEC3</accession>
<name>J3NEC3_ORYBR</name>
<reference evidence="2" key="1">
    <citation type="journal article" date="2013" name="Nat. Commun.">
        <title>Whole-genome sequencing of Oryza brachyantha reveals mechanisms underlying Oryza genome evolution.</title>
        <authorList>
            <person name="Chen J."/>
            <person name="Huang Q."/>
            <person name="Gao D."/>
            <person name="Wang J."/>
            <person name="Lang Y."/>
            <person name="Liu T."/>
            <person name="Li B."/>
            <person name="Bai Z."/>
            <person name="Luis Goicoechea J."/>
            <person name="Liang C."/>
            <person name="Chen C."/>
            <person name="Zhang W."/>
            <person name="Sun S."/>
            <person name="Liao Y."/>
            <person name="Zhang X."/>
            <person name="Yang L."/>
            <person name="Song C."/>
            <person name="Wang M."/>
            <person name="Shi J."/>
            <person name="Liu G."/>
            <person name="Liu J."/>
            <person name="Zhou H."/>
            <person name="Zhou W."/>
            <person name="Yu Q."/>
            <person name="An N."/>
            <person name="Chen Y."/>
            <person name="Cai Q."/>
            <person name="Wang B."/>
            <person name="Liu B."/>
            <person name="Min J."/>
            <person name="Huang Y."/>
            <person name="Wu H."/>
            <person name="Li Z."/>
            <person name="Zhang Y."/>
            <person name="Yin Y."/>
            <person name="Song W."/>
            <person name="Jiang J."/>
            <person name="Jackson S.A."/>
            <person name="Wing R.A."/>
            <person name="Wang J."/>
            <person name="Chen M."/>
        </authorList>
    </citation>
    <scope>NUCLEOTIDE SEQUENCE [LARGE SCALE GENOMIC DNA]</scope>
    <source>
        <strain evidence="2">cv. IRGC 101232</strain>
    </source>
</reference>
<dbReference type="EnsemblPlants" id="OB12G23310.1">
    <property type="protein sequence ID" value="OB12G23310.1"/>
    <property type="gene ID" value="OB12G23310"/>
</dbReference>
<evidence type="ECO:0000313" key="2">
    <source>
        <dbReference type="EnsemblPlants" id="OB12G23310.1"/>
    </source>
</evidence>
<dbReference type="HOGENOM" id="CLU_1629615_0_0_1"/>
<dbReference type="AlphaFoldDB" id="J3NEC3"/>
<evidence type="ECO:0000313" key="3">
    <source>
        <dbReference type="Proteomes" id="UP000006038"/>
    </source>
</evidence>
<protein>
    <submittedName>
        <fullName evidence="2">Uncharacterized protein</fullName>
    </submittedName>
</protein>